<comment type="caution">
    <text evidence="1">The sequence shown here is derived from an EMBL/GenBank/DDBJ whole genome shotgun (WGS) entry which is preliminary data.</text>
</comment>
<organism evidence="1">
    <name type="scientific">marine sediment metagenome</name>
    <dbReference type="NCBI Taxonomy" id="412755"/>
    <lineage>
        <taxon>unclassified sequences</taxon>
        <taxon>metagenomes</taxon>
        <taxon>ecological metagenomes</taxon>
    </lineage>
</organism>
<sequence length="129" mass="15070">MEIIGQNFFALIDEYTAIMGEVKEKLKYKTINGVQTIFSYENLNPSSTLTRILKDKMREKWPNLKGGIGVYPNKRVKRTLAIKRYDDDERVDFSRISHYEKVIYSHPKGFFISVKPMTGMSWSNILKVL</sequence>
<dbReference type="EMBL" id="LAZR01050882">
    <property type="protein sequence ID" value="KKK86359.1"/>
    <property type="molecule type" value="Genomic_DNA"/>
</dbReference>
<dbReference type="AlphaFoldDB" id="A0A0F9B6T8"/>
<protein>
    <submittedName>
        <fullName evidence="1">Uncharacterized protein</fullName>
    </submittedName>
</protein>
<reference evidence="1" key="1">
    <citation type="journal article" date="2015" name="Nature">
        <title>Complex archaea that bridge the gap between prokaryotes and eukaryotes.</title>
        <authorList>
            <person name="Spang A."/>
            <person name="Saw J.H."/>
            <person name="Jorgensen S.L."/>
            <person name="Zaremba-Niedzwiedzka K."/>
            <person name="Martijn J."/>
            <person name="Lind A.E."/>
            <person name="van Eijk R."/>
            <person name="Schleper C."/>
            <person name="Guy L."/>
            <person name="Ettema T.J."/>
        </authorList>
    </citation>
    <scope>NUCLEOTIDE SEQUENCE</scope>
</reference>
<name>A0A0F9B6T8_9ZZZZ</name>
<evidence type="ECO:0000313" key="1">
    <source>
        <dbReference type="EMBL" id="KKK86359.1"/>
    </source>
</evidence>
<gene>
    <name evidence="1" type="ORF">LCGC14_2764030</name>
</gene>
<accession>A0A0F9B6T8</accession>
<proteinExistence type="predicted"/>